<comment type="caution">
    <text evidence="3">The sequence shown here is derived from an EMBL/GenBank/DDBJ whole genome shotgun (WGS) entry which is preliminary data.</text>
</comment>
<dbReference type="EMBL" id="WJQU01000003">
    <property type="protein sequence ID" value="KAJ6639382.1"/>
    <property type="molecule type" value="Genomic_DNA"/>
</dbReference>
<dbReference type="PANTHER" id="PTHR46599">
    <property type="entry name" value="PIGGYBAC TRANSPOSABLE ELEMENT-DERIVED PROTEIN 4"/>
    <property type="match status" value="1"/>
</dbReference>
<keyword evidence="4" id="KW-1185">Reference proteome</keyword>
<feature type="non-terminal residue" evidence="3">
    <location>
        <position position="426"/>
    </location>
</feature>
<dbReference type="PANTHER" id="PTHR46599:SF3">
    <property type="entry name" value="PIGGYBAC TRANSPOSABLE ELEMENT-DERIVED PROTEIN 4"/>
    <property type="match status" value="1"/>
</dbReference>
<evidence type="ECO:0000256" key="1">
    <source>
        <dbReference type="SAM" id="MobiDB-lite"/>
    </source>
</evidence>
<feature type="region of interest" description="Disordered" evidence="1">
    <location>
        <begin position="1"/>
        <end position="31"/>
    </location>
</feature>
<gene>
    <name evidence="3" type="primary">PGBD4_3</name>
    <name evidence="3" type="ORF">Bhyg_12126</name>
</gene>
<dbReference type="InterPro" id="IPR029526">
    <property type="entry name" value="PGBD"/>
</dbReference>
<reference evidence="3" key="1">
    <citation type="submission" date="2022-07" db="EMBL/GenBank/DDBJ databases">
        <authorList>
            <person name="Trinca V."/>
            <person name="Uliana J.V.C."/>
            <person name="Torres T.T."/>
            <person name="Ward R.J."/>
            <person name="Monesi N."/>
        </authorList>
    </citation>
    <scope>NUCLEOTIDE SEQUENCE</scope>
    <source>
        <strain evidence="3">HSMRA1968</strain>
        <tissue evidence="3">Whole embryos</tissue>
    </source>
</reference>
<organism evidence="3 4">
    <name type="scientific">Pseudolycoriella hygida</name>
    <dbReference type="NCBI Taxonomy" id="35572"/>
    <lineage>
        <taxon>Eukaryota</taxon>
        <taxon>Metazoa</taxon>
        <taxon>Ecdysozoa</taxon>
        <taxon>Arthropoda</taxon>
        <taxon>Hexapoda</taxon>
        <taxon>Insecta</taxon>
        <taxon>Pterygota</taxon>
        <taxon>Neoptera</taxon>
        <taxon>Endopterygota</taxon>
        <taxon>Diptera</taxon>
        <taxon>Nematocera</taxon>
        <taxon>Sciaroidea</taxon>
        <taxon>Sciaridae</taxon>
        <taxon>Pseudolycoriella</taxon>
    </lineage>
</organism>
<dbReference type="AlphaFoldDB" id="A0A9Q0MWN4"/>
<protein>
    <submittedName>
        <fullName evidence="3">PiggyBac transposable element-derived protein 4</fullName>
    </submittedName>
</protein>
<evidence type="ECO:0000259" key="2">
    <source>
        <dbReference type="Pfam" id="PF13843"/>
    </source>
</evidence>
<sequence length="426" mass="49630">IPDFSDESDYDASDESDESDSGDPFYEENITENELYMYENSDRENSDLEKNWSSDIMPIRQFPFTTDPEGTVTINITSESIPRDVFDKVFTEDIIEMIVNATNEYGRKLYAKPVPHTRKSPKVIFQDTNAEEMCKFFGLSLLMAQCKFPTIRNAFSKHPLYFHPIFPATMSGRRYQMLLRTFNCHVNRLVNALIKNFNDVYTPGKNLSLDESLLLFRGRLSFRQYIKNKSAKYGIKFYELTTNDGYVLNLTIYQGKDQENNTNSGGESGGKTEKIVQTLIKPYLNQGHNLFMDNFYNSFNLSTYLLSKQTHVTGTLRSNRKHNPKDVIQAKLKKGEIIWRRNGEVYVTKWKDKRDVLSITSAHHPQLVETSNRFGEKKMKPKDIDDYNNNMGEIDRLDQMTAYYSSLRKTIRWYKKVLFHLLDMAV</sequence>
<feature type="non-terminal residue" evidence="3">
    <location>
        <position position="1"/>
    </location>
</feature>
<evidence type="ECO:0000313" key="4">
    <source>
        <dbReference type="Proteomes" id="UP001151699"/>
    </source>
</evidence>
<accession>A0A9Q0MWN4</accession>
<dbReference type="Pfam" id="PF13843">
    <property type="entry name" value="DDE_Tnp_1_7"/>
    <property type="match status" value="1"/>
</dbReference>
<name>A0A9Q0MWN4_9DIPT</name>
<dbReference type="Proteomes" id="UP001151699">
    <property type="component" value="Chromosome X"/>
</dbReference>
<proteinExistence type="predicted"/>
<dbReference type="OrthoDB" id="7782106at2759"/>
<feature type="domain" description="PiggyBac transposable element-derived protein" evidence="2">
    <location>
        <begin position="82"/>
        <end position="426"/>
    </location>
</feature>
<evidence type="ECO:0000313" key="3">
    <source>
        <dbReference type="EMBL" id="KAJ6639382.1"/>
    </source>
</evidence>